<dbReference type="InterPro" id="IPR005181">
    <property type="entry name" value="SASA"/>
</dbReference>
<proteinExistence type="predicted"/>
<feature type="chain" id="PRO_5024369410" evidence="2">
    <location>
        <begin position="20"/>
        <end position="650"/>
    </location>
</feature>
<reference evidence="4 5" key="1">
    <citation type="journal article" date="2019" name="Nat. Med.">
        <title>A library of human gut bacterial isolates paired with longitudinal multiomics data enables mechanistic microbiome research.</title>
        <authorList>
            <person name="Poyet M."/>
            <person name="Groussin M."/>
            <person name="Gibbons S.M."/>
            <person name="Avila-Pacheco J."/>
            <person name="Jiang X."/>
            <person name="Kearney S.M."/>
            <person name="Perrotta A.R."/>
            <person name="Berdy B."/>
            <person name="Zhao S."/>
            <person name="Lieberman T.D."/>
            <person name="Swanson P.K."/>
            <person name="Smith M."/>
            <person name="Roesemann S."/>
            <person name="Alexander J.E."/>
            <person name="Rich S.A."/>
            <person name="Livny J."/>
            <person name="Vlamakis H."/>
            <person name="Clish C."/>
            <person name="Bullock K."/>
            <person name="Deik A."/>
            <person name="Scott J."/>
            <person name="Pierce K.A."/>
            <person name="Xavier R.J."/>
            <person name="Alm E.J."/>
        </authorList>
    </citation>
    <scope>NUCLEOTIDE SEQUENCE [LARGE SCALE GENOMIC DNA]</scope>
    <source>
        <strain evidence="4 5">BIOML-A266</strain>
    </source>
</reference>
<gene>
    <name evidence="4" type="ORF">F2Y10_09210</name>
</gene>
<evidence type="ECO:0000313" key="5">
    <source>
        <dbReference type="Proteomes" id="UP000322940"/>
    </source>
</evidence>
<evidence type="ECO:0000256" key="2">
    <source>
        <dbReference type="SAM" id="SignalP"/>
    </source>
</evidence>
<feature type="domain" description="Sialate O-acetylesterase" evidence="3">
    <location>
        <begin position="424"/>
        <end position="515"/>
    </location>
</feature>
<dbReference type="PANTHER" id="PTHR22901:SF0">
    <property type="entry name" value="SIALATE O-ACETYLESTERASE"/>
    <property type="match status" value="1"/>
</dbReference>
<dbReference type="SUPFAM" id="SSF49785">
    <property type="entry name" value="Galactose-binding domain-like"/>
    <property type="match status" value="1"/>
</dbReference>
<accession>A0A5B3GYK9</accession>
<dbReference type="PANTHER" id="PTHR22901">
    <property type="entry name" value="SIALATE O-ACETYLESTERASE"/>
    <property type="match status" value="1"/>
</dbReference>
<comment type="caution">
    <text evidence="4">The sequence shown here is derived from an EMBL/GenBank/DDBJ whole genome shotgun (WGS) entry which is preliminary data.</text>
</comment>
<evidence type="ECO:0000256" key="1">
    <source>
        <dbReference type="ARBA" id="ARBA00022801"/>
    </source>
</evidence>
<dbReference type="RefSeq" id="WP_130065120.1">
    <property type="nucleotide sequence ID" value="NZ_RCXC01000008.1"/>
</dbReference>
<keyword evidence="1" id="KW-0378">Hydrolase</keyword>
<dbReference type="InterPro" id="IPR008979">
    <property type="entry name" value="Galactose-bd-like_sf"/>
</dbReference>
<dbReference type="GO" id="GO:0005975">
    <property type="term" value="P:carbohydrate metabolic process"/>
    <property type="evidence" value="ECO:0007669"/>
    <property type="project" value="TreeGrafter"/>
</dbReference>
<dbReference type="Gene3D" id="3.40.50.1110">
    <property type="entry name" value="SGNH hydrolase"/>
    <property type="match status" value="2"/>
</dbReference>
<dbReference type="AlphaFoldDB" id="A0A5B3GYK9"/>
<dbReference type="InterPro" id="IPR036514">
    <property type="entry name" value="SGNH_hydro_sf"/>
</dbReference>
<evidence type="ECO:0000313" key="4">
    <source>
        <dbReference type="EMBL" id="KAA2378587.1"/>
    </source>
</evidence>
<protein>
    <submittedName>
        <fullName evidence="4">9-O-acetylesterase</fullName>
    </submittedName>
</protein>
<sequence length="650" mass="72540">MKRLLVLTTALAISISAQAEVQMPKFFSDNMVLQRERPIRVWGHASKNELVTVRFAEAEVSAKADRTGRWEAVLPAMSADTTPREMTVAGRDNELRFTNVVVGDVWLCSGQSNMEWRLDPTTGCETEIVSSANPDIRLLSVGDKIAFEEQEDIDSGQWVECKPETSRVFSAVGYYFGKFIHAETGVPVGLIDSSWGGTDIETWTSWNIMRTTKDYAQYADARSPLEASGAGMKNYRAYQAALKNDRGDRERWYAPTSKTWLKEWQKMELPQIWENVLGHVDGHIWFRKSVTLPASVAGKAGVLHLPAVDDSDVSYMNGYKIGETHASYNSPRHYEIPAATLHEGENLIVIRVEDTGGEGGIWGDAKELYLEVDGKRYDLAGEWEYRPSVTTTMYGLAGRGTYSNPNSFASLLYNGMIAPLAGYGIKGAIWYQGENNADRARSYRELFPAMIRDWRALWGYDFPFFWVQLANFMAVEPQPGESAWAELREAQNRSLALPATGQAVITDIGEANDIHPRNKRDVGYRLSRAALNVAYGCTDIAAGGPVYRSMKRDGNRIVLTFDATDALKPTDGNRYGYLHGFTIAGADRKFVWAKAYVRDEKTVVVFSDEVSEPVAVRYGWANNPCDDDLTDASGLLASPFRTDEWSGITK</sequence>
<evidence type="ECO:0000259" key="3">
    <source>
        <dbReference type="Pfam" id="PF03629"/>
    </source>
</evidence>
<dbReference type="Pfam" id="PF03629">
    <property type="entry name" value="SASA"/>
    <property type="match status" value="2"/>
</dbReference>
<dbReference type="InterPro" id="IPR039329">
    <property type="entry name" value="SIAE"/>
</dbReference>
<feature type="domain" description="Sialate O-acetylesterase" evidence="3">
    <location>
        <begin position="103"/>
        <end position="205"/>
    </location>
</feature>
<organism evidence="4 5">
    <name type="scientific">Alistipes onderdonkii</name>
    <dbReference type="NCBI Taxonomy" id="328813"/>
    <lineage>
        <taxon>Bacteria</taxon>
        <taxon>Pseudomonadati</taxon>
        <taxon>Bacteroidota</taxon>
        <taxon>Bacteroidia</taxon>
        <taxon>Bacteroidales</taxon>
        <taxon>Rikenellaceae</taxon>
        <taxon>Alistipes</taxon>
    </lineage>
</organism>
<dbReference type="SUPFAM" id="SSF52266">
    <property type="entry name" value="SGNH hydrolase"/>
    <property type="match status" value="1"/>
</dbReference>
<dbReference type="GO" id="GO:0001681">
    <property type="term" value="F:sialate O-acetylesterase activity"/>
    <property type="evidence" value="ECO:0007669"/>
    <property type="project" value="InterPro"/>
</dbReference>
<dbReference type="EMBL" id="VVXH01000007">
    <property type="protein sequence ID" value="KAA2378587.1"/>
    <property type="molecule type" value="Genomic_DNA"/>
</dbReference>
<name>A0A5B3GYK9_9BACT</name>
<dbReference type="Proteomes" id="UP000322940">
    <property type="component" value="Unassembled WGS sequence"/>
</dbReference>
<keyword evidence="2" id="KW-0732">Signal</keyword>
<feature type="signal peptide" evidence="2">
    <location>
        <begin position="1"/>
        <end position="19"/>
    </location>
</feature>